<keyword evidence="2 7" id="KW-0813">Transport</keyword>
<protein>
    <submittedName>
        <fullName evidence="10">Carbohydrate ABC transporter permease</fullName>
    </submittedName>
</protein>
<comment type="caution">
    <text evidence="10">The sequence shown here is derived from an EMBL/GenBank/DDBJ whole genome shotgun (WGS) entry which is preliminary data.</text>
</comment>
<dbReference type="CDD" id="cd06261">
    <property type="entry name" value="TM_PBP2"/>
    <property type="match status" value="1"/>
</dbReference>
<evidence type="ECO:0000256" key="2">
    <source>
        <dbReference type="ARBA" id="ARBA00022448"/>
    </source>
</evidence>
<comment type="similarity">
    <text evidence="7">Belongs to the binding-protein-dependent transport system permease family.</text>
</comment>
<gene>
    <name evidence="10" type="ORF">E3T61_10175</name>
</gene>
<keyword evidence="6 7" id="KW-0472">Membrane</keyword>
<evidence type="ECO:0000313" key="10">
    <source>
        <dbReference type="EMBL" id="TFD90648.1"/>
    </source>
</evidence>
<keyword evidence="11" id="KW-1185">Reference proteome</keyword>
<reference evidence="10 11" key="1">
    <citation type="submission" date="2019-03" db="EMBL/GenBank/DDBJ databases">
        <title>Genomics of glacier-inhabiting Cryobacterium strains.</title>
        <authorList>
            <person name="Liu Q."/>
            <person name="Xin Y.-H."/>
        </authorList>
    </citation>
    <scope>NUCLEOTIDE SEQUENCE [LARGE SCALE GENOMIC DNA]</scope>
    <source>
        <strain evidence="10 11">Sr59</strain>
    </source>
</reference>
<keyword evidence="5 7" id="KW-1133">Transmembrane helix</keyword>
<keyword evidence="4 7" id="KW-0812">Transmembrane</keyword>
<evidence type="ECO:0000256" key="5">
    <source>
        <dbReference type="ARBA" id="ARBA00022989"/>
    </source>
</evidence>
<name>A0A4R9BTE5_9MICO</name>
<feature type="transmembrane region" description="Helical" evidence="7">
    <location>
        <begin position="166"/>
        <end position="188"/>
    </location>
</feature>
<comment type="subcellular location">
    <subcellularLocation>
        <location evidence="1 7">Cell membrane</location>
        <topology evidence="1 7">Multi-pass membrane protein</topology>
    </subcellularLocation>
</comment>
<dbReference type="GO" id="GO:0055085">
    <property type="term" value="P:transmembrane transport"/>
    <property type="evidence" value="ECO:0007669"/>
    <property type="project" value="InterPro"/>
</dbReference>
<accession>A0A4R9BTE5</accession>
<dbReference type="OrthoDB" id="3521657at2"/>
<dbReference type="GO" id="GO:0005886">
    <property type="term" value="C:plasma membrane"/>
    <property type="evidence" value="ECO:0007669"/>
    <property type="project" value="UniProtKB-SubCell"/>
</dbReference>
<dbReference type="AlphaFoldDB" id="A0A4R9BTE5"/>
<evidence type="ECO:0000256" key="3">
    <source>
        <dbReference type="ARBA" id="ARBA00022475"/>
    </source>
</evidence>
<dbReference type="InterPro" id="IPR000515">
    <property type="entry name" value="MetI-like"/>
</dbReference>
<sequence>MTSTILDPAPATVTGPPARQSRKRRSSTTRKTLGDWMILLVAVLIGLLIAVPFFLILINSFKSPADYNQAGPLTLPTSLYFDGMINFWERVNFPGKLWNSFFISSVVAILAVVISLLNAFALGIGRVRGRTWIVLLILLANMLPQEVLLYPLYFMFKTVGLYDNQWAVIIIFVVIQSAFGTYLLASVLGTFPKEILEAASLDGASRWTILYRVVYPITKPTLSVLVIFFFIWTWNEFLIPLTFLVSNASQTVPVSIAVLQGDRLMDVTTTSASALLGLLPTLIFFLIFQRTLTRGITAGAVK</sequence>
<keyword evidence="3" id="KW-1003">Cell membrane</keyword>
<evidence type="ECO:0000256" key="1">
    <source>
        <dbReference type="ARBA" id="ARBA00004651"/>
    </source>
</evidence>
<organism evidence="10 11">
    <name type="scientific">Cryobacterium lactosi</name>
    <dbReference type="NCBI Taxonomy" id="1259202"/>
    <lineage>
        <taxon>Bacteria</taxon>
        <taxon>Bacillati</taxon>
        <taxon>Actinomycetota</taxon>
        <taxon>Actinomycetes</taxon>
        <taxon>Micrococcales</taxon>
        <taxon>Microbacteriaceae</taxon>
        <taxon>Cryobacterium</taxon>
    </lineage>
</organism>
<dbReference type="PANTHER" id="PTHR43744:SF8">
    <property type="entry name" value="SN-GLYCEROL-3-PHOSPHATE TRANSPORT SYSTEM PERMEASE PROTEIN UGPE"/>
    <property type="match status" value="1"/>
</dbReference>
<dbReference type="Gene3D" id="1.10.3720.10">
    <property type="entry name" value="MetI-like"/>
    <property type="match status" value="1"/>
</dbReference>
<proteinExistence type="inferred from homology"/>
<feature type="transmembrane region" description="Helical" evidence="7">
    <location>
        <begin position="97"/>
        <end position="120"/>
    </location>
</feature>
<feature type="domain" description="ABC transmembrane type-1" evidence="9">
    <location>
        <begin position="97"/>
        <end position="288"/>
    </location>
</feature>
<feature type="region of interest" description="Disordered" evidence="8">
    <location>
        <begin position="1"/>
        <end position="27"/>
    </location>
</feature>
<dbReference type="PANTHER" id="PTHR43744">
    <property type="entry name" value="ABC TRANSPORTER PERMEASE PROTEIN MG189-RELATED-RELATED"/>
    <property type="match status" value="1"/>
</dbReference>
<dbReference type="InterPro" id="IPR035906">
    <property type="entry name" value="MetI-like_sf"/>
</dbReference>
<feature type="transmembrane region" description="Helical" evidence="7">
    <location>
        <begin position="271"/>
        <end position="288"/>
    </location>
</feature>
<dbReference type="Proteomes" id="UP000298468">
    <property type="component" value="Unassembled WGS sequence"/>
</dbReference>
<evidence type="ECO:0000259" key="9">
    <source>
        <dbReference type="PROSITE" id="PS50928"/>
    </source>
</evidence>
<dbReference type="Pfam" id="PF00528">
    <property type="entry name" value="BPD_transp_1"/>
    <property type="match status" value="1"/>
</dbReference>
<evidence type="ECO:0000313" key="11">
    <source>
        <dbReference type="Proteomes" id="UP000298468"/>
    </source>
</evidence>
<evidence type="ECO:0000256" key="8">
    <source>
        <dbReference type="SAM" id="MobiDB-lite"/>
    </source>
</evidence>
<feature type="transmembrane region" description="Helical" evidence="7">
    <location>
        <begin position="33"/>
        <end position="58"/>
    </location>
</feature>
<feature type="transmembrane region" description="Helical" evidence="7">
    <location>
        <begin position="237"/>
        <end position="259"/>
    </location>
</feature>
<dbReference type="EMBL" id="SOHM01000022">
    <property type="protein sequence ID" value="TFD90648.1"/>
    <property type="molecule type" value="Genomic_DNA"/>
</dbReference>
<evidence type="ECO:0000256" key="4">
    <source>
        <dbReference type="ARBA" id="ARBA00022692"/>
    </source>
</evidence>
<evidence type="ECO:0000256" key="6">
    <source>
        <dbReference type="ARBA" id="ARBA00023136"/>
    </source>
</evidence>
<dbReference type="RefSeq" id="WP_134640747.1">
    <property type="nucleotide sequence ID" value="NZ_SOHM01000022.1"/>
</dbReference>
<feature type="transmembrane region" description="Helical" evidence="7">
    <location>
        <begin position="132"/>
        <end position="154"/>
    </location>
</feature>
<feature type="transmembrane region" description="Helical" evidence="7">
    <location>
        <begin position="209"/>
        <end position="231"/>
    </location>
</feature>
<dbReference type="SUPFAM" id="SSF161098">
    <property type="entry name" value="MetI-like"/>
    <property type="match status" value="1"/>
</dbReference>
<evidence type="ECO:0000256" key="7">
    <source>
        <dbReference type="RuleBase" id="RU363032"/>
    </source>
</evidence>
<dbReference type="PROSITE" id="PS50928">
    <property type="entry name" value="ABC_TM1"/>
    <property type="match status" value="1"/>
</dbReference>